<reference evidence="3" key="1">
    <citation type="journal article" date="2010" name="Proc. Natl. Acad. Sci. U.S.A.">
        <title>Enigmatic, ultrasmall, uncultivated Archaea.</title>
        <authorList>
            <person name="Baker B.J."/>
            <person name="Comolli L.R."/>
            <person name="Dick G.J."/>
            <person name="Hauser L.J."/>
            <person name="Hyatt D."/>
            <person name="Dill B.D."/>
            <person name="Land M.L."/>
            <person name="Verberkmoes N.C."/>
            <person name="Hettich R.L."/>
            <person name="Banfield J.F."/>
        </authorList>
    </citation>
    <scope>NUCLEOTIDE SEQUENCE [LARGE SCALE GENOMIC DNA]</scope>
</reference>
<feature type="transmembrane region" description="Helical" evidence="1">
    <location>
        <begin position="115"/>
        <end position="132"/>
    </location>
</feature>
<accession>D6GWI7</accession>
<evidence type="ECO:0000256" key="1">
    <source>
        <dbReference type="SAM" id="Phobius"/>
    </source>
</evidence>
<sequence>MTKYKTLKSAVLGKNERFYWVLLTIGIVLSLAGLIVMPWINIVSGSLLNHITRVITGFLLIAIGISILLLLYSKLNVIRIKQSKERKRFVYGLAIFLIMVNLSQIPILILVFSTLQLFFAELIAGILLGVFLL</sequence>
<name>D6GWI7_PARA5</name>
<gene>
    <name evidence="2" type="ORF">BJBARM5_0864</name>
</gene>
<evidence type="ECO:0000313" key="3">
    <source>
        <dbReference type="Proteomes" id="UP000009376"/>
    </source>
</evidence>
<feature type="transmembrane region" description="Helical" evidence="1">
    <location>
        <begin position="89"/>
        <end position="109"/>
    </location>
</feature>
<dbReference type="EMBL" id="GG745598">
    <property type="protein sequence ID" value="EFD92421.1"/>
    <property type="molecule type" value="Genomic_DNA"/>
</dbReference>
<evidence type="ECO:0000313" key="2">
    <source>
        <dbReference type="EMBL" id="EFD92421.1"/>
    </source>
</evidence>
<keyword evidence="1" id="KW-0812">Transmembrane</keyword>
<keyword evidence="1" id="KW-0472">Membrane</keyword>
<dbReference type="AlphaFoldDB" id="D6GWI7"/>
<organism evidence="2 3">
    <name type="scientific">Candidatus Parvarchaeum acidophilus ARMAN-5</name>
    <dbReference type="NCBI Taxonomy" id="662762"/>
    <lineage>
        <taxon>Archaea</taxon>
        <taxon>Candidatus Parvarchaeota</taxon>
        <taxon>Candidatus Parvarchaeum</taxon>
    </lineage>
</organism>
<dbReference type="Proteomes" id="UP000009376">
    <property type="component" value="Unassembled WGS sequence"/>
</dbReference>
<proteinExistence type="predicted"/>
<feature type="transmembrane region" description="Helical" evidence="1">
    <location>
        <begin position="20"/>
        <end position="42"/>
    </location>
</feature>
<keyword evidence="1" id="KW-1133">Transmembrane helix</keyword>
<protein>
    <submittedName>
        <fullName evidence="2">Uncharacterized protein</fullName>
    </submittedName>
</protein>
<feature type="transmembrane region" description="Helical" evidence="1">
    <location>
        <begin position="54"/>
        <end position="77"/>
    </location>
</feature>